<protein>
    <submittedName>
        <fullName evidence="1">Uncharacterized protein</fullName>
    </submittedName>
</protein>
<dbReference type="EMBL" id="MJBI02000006">
    <property type="protein sequence ID" value="RAI79706.1"/>
    <property type="molecule type" value="Genomic_DNA"/>
</dbReference>
<evidence type="ECO:0000313" key="1">
    <source>
        <dbReference type="EMBL" id="RAI79706.1"/>
    </source>
</evidence>
<dbReference type="AlphaFoldDB" id="A0A2G5NW17"/>
<reference evidence="1 2" key="1">
    <citation type="journal article" date="2018" name="Front. Microbiol.">
        <title>Description and Comparative Genomics of Macrococcus caseolyticus subsp. hominis subsp. nov., Macrococcus goetzii sp. nov., Macrococcus epidermidis sp. nov., and Macrococcus bohemicus sp. nov., Novel Macrococci From Human Clinical Material With Virulence Potential and Suspected Uptake of Foreign DNA by Natural Transformation.</title>
        <authorList>
            <person name="Maslanova I."/>
            <person name="Wertheimer Z."/>
            <person name="Sedlacek I."/>
            <person name="Svec P."/>
            <person name="Indrakova A."/>
            <person name="Kovarovic V."/>
            <person name="Schumann P."/>
            <person name="Sproer C."/>
            <person name="Kralova S."/>
            <person name="Sedo O."/>
            <person name="Kristofova L."/>
            <person name="Vrbovska V."/>
            <person name="Fuzik T."/>
            <person name="Petras P."/>
            <person name="Zdrahal Z."/>
            <person name="Ruzickova V."/>
            <person name="Doskar J."/>
            <person name="Pantucek R."/>
        </authorList>
    </citation>
    <scope>NUCLEOTIDE SEQUENCE [LARGE SCALE GENOMIC DNA]</scope>
    <source>
        <strain evidence="1 2">CCM 4927</strain>
    </source>
</reference>
<keyword evidence="2" id="KW-1185">Reference proteome</keyword>
<organism evidence="1 2">
    <name type="scientific">Macrococcoides goetzii</name>
    <dbReference type="NCBI Taxonomy" id="1891097"/>
    <lineage>
        <taxon>Bacteria</taxon>
        <taxon>Bacillati</taxon>
        <taxon>Bacillota</taxon>
        <taxon>Bacilli</taxon>
        <taxon>Bacillales</taxon>
        <taxon>Staphylococcaceae</taxon>
        <taxon>Macrococcoides</taxon>
    </lineage>
</organism>
<evidence type="ECO:0000313" key="2">
    <source>
        <dbReference type="Proteomes" id="UP000229523"/>
    </source>
</evidence>
<accession>A0A2G5NW17</accession>
<name>A0A2G5NW17_9STAP</name>
<sequence>MAKYTMKEQFKIGANESKYVKTLSPEEKQRFKSLSRDAKDDLIYRFMNGEAPAAPTGETKIESWLANKGIHNPTKVTIDAIHPLVTDSKLNSFTNNWAAMTTLSIDKQAIMNSNLLQQKQNYTIIAQNDEIIKQNNEIIHLLREIAQK</sequence>
<proteinExistence type="predicted"/>
<dbReference type="Proteomes" id="UP000229523">
    <property type="component" value="Unassembled WGS sequence"/>
</dbReference>
<gene>
    <name evidence="1" type="ORF">BFS35_011205</name>
</gene>
<dbReference type="RefSeq" id="WP_099576927.1">
    <property type="nucleotide sequence ID" value="NZ_MJBI02000006.1"/>
</dbReference>
<comment type="caution">
    <text evidence="1">The sequence shown here is derived from an EMBL/GenBank/DDBJ whole genome shotgun (WGS) entry which is preliminary data.</text>
</comment>